<proteinExistence type="predicted"/>
<dbReference type="InterPro" id="IPR025948">
    <property type="entry name" value="HTH-like_dom"/>
</dbReference>
<protein>
    <recommendedName>
        <fullName evidence="1">HTH-like domain-containing protein</fullName>
    </recommendedName>
</protein>
<evidence type="ECO:0000313" key="2">
    <source>
        <dbReference type="EMBL" id="GAA3538293.1"/>
    </source>
</evidence>
<sequence length="132" mass="14914">MTRKRRSFSSEFKLNAASLVFDQGYSIADASRSLDIGETILRRWDSATPAGKALTPEQQRIQELEARINRLFTASRASAGSRTLMLMMREQGHRVGRYRVKSLMKELGLRCKQPGSHAYKRPPLNGRAYPTG</sequence>
<dbReference type="Pfam" id="PF13276">
    <property type="entry name" value="HTH_21"/>
    <property type="match status" value="1"/>
</dbReference>
<evidence type="ECO:0000313" key="3">
    <source>
        <dbReference type="Proteomes" id="UP001500795"/>
    </source>
</evidence>
<comment type="caution">
    <text evidence="2">The sequence shown here is derived from an EMBL/GenBank/DDBJ whole genome shotgun (WGS) entry which is preliminary data.</text>
</comment>
<evidence type="ECO:0000259" key="1">
    <source>
        <dbReference type="Pfam" id="PF13276"/>
    </source>
</evidence>
<accession>A0ABP6VMF1</accession>
<organism evidence="2 3">
    <name type="scientific">Zobellella aerophila</name>
    <dbReference type="NCBI Taxonomy" id="870480"/>
    <lineage>
        <taxon>Bacteria</taxon>
        <taxon>Pseudomonadati</taxon>
        <taxon>Pseudomonadota</taxon>
        <taxon>Gammaproteobacteria</taxon>
        <taxon>Aeromonadales</taxon>
        <taxon>Aeromonadaceae</taxon>
        <taxon>Zobellella</taxon>
    </lineage>
</organism>
<keyword evidence="3" id="KW-1185">Reference proteome</keyword>
<name>A0ABP6VMF1_9GAMM</name>
<dbReference type="SUPFAM" id="SSF46689">
    <property type="entry name" value="Homeodomain-like"/>
    <property type="match status" value="1"/>
</dbReference>
<gene>
    <name evidence="2" type="ORF">GCM10022394_17420</name>
</gene>
<dbReference type="Proteomes" id="UP001500795">
    <property type="component" value="Unassembled WGS sequence"/>
</dbReference>
<dbReference type="InterPro" id="IPR009057">
    <property type="entry name" value="Homeodomain-like_sf"/>
</dbReference>
<reference evidence="3" key="1">
    <citation type="journal article" date="2019" name="Int. J. Syst. Evol. Microbiol.">
        <title>The Global Catalogue of Microorganisms (GCM) 10K type strain sequencing project: providing services to taxonomists for standard genome sequencing and annotation.</title>
        <authorList>
            <consortium name="The Broad Institute Genomics Platform"/>
            <consortium name="The Broad Institute Genome Sequencing Center for Infectious Disease"/>
            <person name="Wu L."/>
            <person name="Ma J."/>
        </authorList>
    </citation>
    <scope>NUCLEOTIDE SEQUENCE [LARGE SCALE GENOMIC DNA]</scope>
    <source>
        <strain evidence="3">JCM 17110</strain>
    </source>
</reference>
<feature type="domain" description="HTH-like" evidence="1">
    <location>
        <begin position="62"/>
        <end position="115"/>
    </location>
</feature>
<dbReference type="EMBL" id="BAABCX010000002">
    <property type="protein sequence ID" value="GAA3538293.1"/>
    <property type="molecule type" value="Genomic_DNA"/>
</dbReference>